<feature type="domain" description="2TM" evidence="3">
    <location>
        <begin position="71"/>
        <end position="132"/>
    </location>
</feature>
<sequence>MTTPLELLAGDRDREKTADLLGQALAQGYLQLPDYDARLQAVFETHTAGELRQVLTDLPVERIRRHDPRRRAARVAAARRGVRLHAGAYLAMAVVALAVWAAVAATTAATYFWPIWPILGGAIGLAGHALSVKSVAIEEKSCPITRGR</sequence>
<proteinExistence type="predicted"/>
<name>A0ABV4BZG1_9MYCO</name>
<dbReference type="Proteomes" id="UP001564760">
    <property type="component" value="Unassembled WGS sequence"/>
</dbReference>
<reference evidence="4 5" key="1">
    <citation type="submission" date="2024-08" db="EMBL/GenBank/DDBJ databases">
        <title>Mycobacterium servetensis sp. nov., a novel rapid-growing mycobacterial species recovered from a human patient in Zaragoza, Spain.</title>
        <authorList>
            <person name="Tristancho-Baro A.I."/>
            <person name="Buenestado-Serrano S."/>
            <person name="Garcia De Viedma D."/>
            <person name="Milagro-Beamonte A."/>
            <person name="Burillo N."/>
            <person name="Sanz S."/>
            <person name="Lopez-Calleja A.I."/>
            <person name="Penas-Utrilla D."/>
            <person name="Guardingo M."/>
            <person name="Garcia M.J."/>
            <person name="Vinuelas-Bayon J."/>
        </authorList>
    </citation>
    <scope>NUCLEOTIDE SEQUENCE [LARGE SCALE GENOMIC DNA]</scope>
    <source>
        <strain evidence="5">HUMS_12744610</strain>
    </source>
</reference>
<protein>
    <submittedName>
        <fullName evidence="4">DUF1707 domain-containing protein</fullName>
    </submittedName>
</protein>
<feature type="domain" description="DUF1707" evidence="2">
    <location>
        <begin position="8"/>
        <end position="59"/>
    </location>
</feature>
<dbReference type="InterPro" id="IPR012551">
    <property type="entry name" value="DUF1707_SHOCT-like"/>
</dbReference>
<keyword evidence="1" id="KW-0472">Membrane</keyword>
<dbReference type="EMBL" id="JBGEDP010000001">
    <property type="protein sequence ID" value="MEY8015668.1"/>
    <property type="molecule type" value="Genomic_DNA"/>
</dbReference>
<keyword evidence="1" id="KW-1133">Transmembrane helix</keyword>
<organism evidence="4 5">
    <name type="scientific">Mycobacterium servetii</name>
    <dbReference type="NCBI Taxonomy" id="3237418"/>
    <lineage>
        <taxon>Bacteria</taxon>
        <taxon>Bacillati</taxon>
        <taxon>Actinomycetota</taxon>
        <taxon>Actinomycetes</taxon>
        <taxon>Mycobacteriales</taxon>
        <taxon>Mycobacteriaceae</taxon>
        <taxon>Mycobacterium</taxon>
    </lineage>
</organism>
<evidence type="ECO:0000313" key="4">
    <source>
        <dbReference type="EMBL" id="MEY8015668.1"/>
    </source>
</evidence>
<feature type="transmembrane region" description="Helical" evidence="1">
    <location>
        <begin position="86"/>
        <end position="105"/>
    </location>
</feature>
<feature type="transmembrane region" description="Helical" evidence="1">
    <location>
        <begin position="111"/>
        <end position="130"/>
    </location>
</feature>
<evidence type="ECO:0000256" key="1">
    <source>
        <dbReference type="SAM" id="Phobius"/>
    </source>
</evidence>
<comment type="caution">
    <text evidence="4">The sequence shown here is derived from an EMBL/GenBank/DDBJ whole genome shotgun (WGS) entry which is preliminary data.</text>
</comment>
<evidence type="ECO:0000313" key="5">
    <source>
        <dbReference type="Proteomes" id="UP001564760"/>
    </source>
</evidence>
<gene>
    <name evidence="4" type="ORF">AB8998_11935</name>
</gene>
<dbReference type="InterPro" id="IPR025698">
    <property type="entry name" value="2TM_dom"/>
</dbReference>
<evidence type="ECO:0000259" key="3">
    <source>
        <dbReference type="Pfam" id="PF13239"/>
    </source>
</evidence>
<dbReference type="RefSeq" id="WP_369738155.1">
    <property type="nucleotide sequence ID" value="NZ_JBGEDP010000001.1"/>
</dbReference>
<accession>A0ABV4BZG1</accession>
<keyword evidence="1" id="KW-0812">Transmembrane</keyword>
<evidence type="ECO:0000259" key="2">
    <source>
        <dbReference type="Pfam" id="PF08044"/>
    </source>
</evidence>
<dbReference type="Pfam" id="PF08044">
    <property type="entry name" value="DUF1707"/>
    <property type="match status" value="1"/>
</dbReference>
<keyword evidence="5" id="KW-1185">Reference proteome</keyword>
<dbReference type="Pfam" id="PF13239">
    <property type="entry name" value="2TM"/>
    <property type="match status" value="1"/>
</dbReference>